<organism evidence="1 2">
    <name type="scientific">Durusdinium trenchii</name>
    <dbReference type="NCBI Taxonomy" id="1381693"/>
    <lineage>
        <taxon>Eukaryota</taxon>
        <taxon>Sar</taxon>
        <taxon>Alveolata</taxon>
        <taxon>Dinophyceae</taxon>
        <taxon>Suessiales</taxon>
        <taxon>Symbiodiniaceae</taxon>
        <taxon>Durusdinium</taxon>
    </lineage>
</organism>
<gene>
    <name evidence="1" type="ORF">CCMP2556_LOCUS650</name>
</gene>
<comment type="caution">
    <text evidence="1">The sequence shown here is derived from an EMBL/GenBank/DDBJ whole genome shotgun (WGS) entry which is preliminary data.</text>
</comment>
<protein>
    <submittedName>
        <fullName evidence="1">Uncharacterized protein</fullName>
    </submittedName>
</protein>
<keyword evidence="2" id="KW-1185">Reference proteome</keyword>
<proteinExistence type="predicted"/>
<dbReference type="Proteomes" id="UP001642484">
    <property type="component" value="Unassembled WGS sequence"/>
</dbReference>
<name>A0ABP0H9G5_9DINO</name>
<evidence type="ECO:0000313" key="2">
    <source>
        <dbReference type="Proteomes" id="UP001642484"/>
    </source>
</evidence>
<sequence length="269" mass="30373">MANATDVIFRFILQVSLSVERFSRWLEEVAVPALRQSSENGWSYQVGPSAVLRGSDSAGQVVDVQWSFKHGPQESLDWILCSMNVSSKATGDPPVVAAFCLGAYDSNFLLRFGMARRDDDRPAALDGRHFFELESLRIPLQLTPLASKHRGEFTYCTMRGAGRSTCRGCYFDQLDDPDAATSESCAKCAFVAGLEDVYSHLQDHDFLAEMERWLLGWRYPRGMRRRWLSLTLERSESALSCVAERVVSFVFPEGHPLDTIQAEDLRYPR</sequence>
<reference evidence="1 2" key="1">
    <citation type="submission" date="2024-02" db="EMBL/GenBank/DDBJ databases">
        <authorList>
            <person name="Chen Y."/>
            <person name="Shah S."/>
            <person name="Dougan E. K."/>
            <person name="Thang M."/>
            <person name="Chan C."/>
        </authorList>
    </citation>
    <scope>NUCLEOTIDE SEQUENCE [LARGE SCALE GENOMIC DNA]</scope>
</reference>
<dbReference type="EMBL" id="CAXAMN010000181">
    <property type="protein sequence ID" value="CAK8986848.1"/>
    <property type="molecule type" value="Genomic_DNA"/>
</dbReference>
<evidence type="ECO:0000313" key="1">
    <source>
        <dbReference type="EMBL" id="CAK8986848.1"/>
    </source>
</evidence>
<accession>A0ABP0H9G5</accession>